<dbReference type="InterPro" id="IPR054331">
    <property type="entry name" value="LiaF_TM"/>
</dbReference>
<keyword evidence="1" id="KW-1133">Transmembrane helix</keyword>
<evidence type="ECO:0000259" key="2">
    <source>
        <dbReference type="Pfam" id="PF22570"/>
    </source>
</evidence>
<evidence type="ECO:0000313" key="4">
    <source>
        <dbReference type="Proteomes" id="UP000446768"/>
    </source>
</evidence>
<evidence type="ECO:0000313" key="3">
    <source>
        <dbReference type="EMBL" id="MRV73904.1"/>
    </source>
</evidence>
<keyword evidence="4" id="KW-1185">Reference proteome</keyword>
<sequence length="126" mass="14119">MKDEAATQHWRHQMVWGTVIIAAGVAFLLDRTGQLEIGHLWRYWPVLVAIAGLSNLVPPTTTRLVLSGLSSIAFAAWFFVSMERLWGLGFHNSWPILIIMWGVKVALKPVLVKYLDKHEQGAGNAQ</sequence>
<feature type="domain" description="LiaF transmembrane" evidence="2">
    <location>
        <begin position="15"/>
        <end position="109"/>
    </location>
</feature>
<feature type="transmembrane region" description="Helical" evidence="1">
    <location>
        <begin position="41"/>
        <end position="57"/>
    </location>
</feature>
<protein>
    <recommendedName>
        <fullName evidence="2">LiaF transmembrane domain-containing protein</fullName>
    </recommendedName>
</protein>
<accession>A0A7X2LVG9</accession>
<comment type="caution">
    <text evidence="3">The sequence shown here is derived from an EMBL/GenBank/DDBJ whole genome shotgun (WGS) entry which is preliminary data.</text>
</comment>
<organism evidence="3 4">
    <name type="scientific">Pseudoduganella rivuli</name>
    <dbReference type="NCBI Taxonomy" id="2666085"/>
    <lineage>
        <taxon>Bacteria</taxon>
        <taxon>Pseudomonadati</taxon>
        <taxon>Pseudomonadota</taxon>
        <taxon>Betaproteobacteria</taxon>
        <taxon>Burkholderiales</taxon>
        <taxon>Oxalobacteraceae</taxon>
        <taxon>Telluria group</taxon>
        <taxon>Pseudoduganella</taxon>
    </lineage>
</organism>
<dbReference type="Pfam" id="PF22570">
    <property type="entry name" value="LiaF-TM"/>
    <property type="match status" value="1"/>
</dbReference>
<keyword evidence="1" id="KW-0812">Transmembrane</keyword>
<dbReference type="Proteomes" id="UP000446768">
    <property type="component" value="Unassembled WGS sequence"/>
</dbReference>
<feature type="transmembrane region" description="Helical" evidence="1">
    <location>
        <begin position="88"/>
        <end position="107"/>
    </location>
</feature>
<proteinExistence type="predicted"/>
<evidence type="ECO:0000256" key="1">
    <source>
        <dbReference type="SAM" id="Phobius"/>
    </source>
</evidence>
<feature type="transmembrane region" description="Helical" evidence="1">
    <location>
        <begin position="64"/>
        <end position="82"/>
    </location>
</feature>
<name>A0A7X2LVG9_9BURK</name>
<reference evidence="3 4" key="1">
    <citation type="submission" date="2019-11" db="EMBL/GenBank/DDBJ databases">
        <title>Novel species isolated from a subtropical stream in China.</title>
        <authorList>
            <person name="Lu H."/>
        </authorList>
    </citation>
    <scope>NUCLEOTIDE SEQUENCE [LARGE SCALE GENOMIC DNA]</scope>
    <source>
        <strain evidence="3 4">FT92W</strain>
    </source>
</reference>
<feature type="transmembrane region" description="Helical" evidence="1">
    <location>
        <begin position="12"/>
        <end position="29"/>
    </location>
</feature>
<gene>
    <name evidence="3" type="ORF">GJ700_19530</name>
</gene>
<keyword evidence="1" id="KW-0472">Membrane</keyword>
<dbReference type="RefSeq" id="WP_154376953.1">
    <property type="nucleotide sequence ID" value="NZ_WKJJ01000012.1"/>
</dbReference>
<dbReference type="EMBL" id="WKJJ01000012">
    <property type="protein sequence ID" value="MRV73904.1"/>
    <property type="molecule type" value="Genomic_DNA"/>
</dbReference>
<dbReference type="AlphaFoldDB" id="A0A7X2LVG9"/>